<evidence type="ECO:0000313" key="11">
    <source>
        <dbReference type="EMBL" id="KMQ72872.1"/>
    </source>
</evidence>
<sequence length="326" mass="35344">MTRSFRIQRNRDQHTVRLVFAGTPDFAATALRALIAAKHTIVGVYSQPDRPAGRGRKLQPSPVKQVAIDHGIPVFQPETLKTPEARQQLADLRPDVMVVAAYGLILPKPVLEIPTHGCLNIHASLLPRWRGAAPIQRAIAAGDADTGITIMQMDEGLDTGAMLLKSLTAINPGDTGGSLHDRLAELGGQAIVKALELLEKGELSSEPQNDDLACYARKLSKDEGHIDWTTEVVAIERLIRAFNPWPGTYTDLGDQRIRIHEATALNDTGNKPAGTVLRRERDGIDIACGTGSLRITRLQLPGSRAQSVNDLINGGKALLMPGQELR</sequence>
<dbReference type="FunFam" id="3.40.50.170:FF:000003">
    <property type="entry name" value="Methionyl-tRNA formyltransferase"/>
    <property type="match status" value="1"/>
</dbReference>
<dbReference type="GO" id="GO:0005829">
    <property type="term" value="C:cytosol"/>
    <property type="evidence" value="ECO:0007669"/>
    <property type="project" value="TreeGrafter"/>
</dbReference>
<gene>
    <name evidence="8" type="primary">fmt</name>
    <name evidence="11" type="ORF">Msub_20067</name>
</gene>
<evidence type="ECO:0000256" key="6">
    <source>
        <dbReference type="ARBA" id="ARBA00022917"/>
    </source>
</evidence>
<dbReference type="STRING" id="1658765.Msub_20067"/>
<evidence type="ECO:0000256" key="8">
    <source>
        <dbReference type="HAMAP-Rule" id="MF_00182"/>
    </source>
</evidence>
<dbReference type="InterPro" id="IPR005794">
    <property type="entry name" value="Fmt"/>
</dbReference>
<dbReference type="PROSITE" id="PS00373">
    <property type="entry name" value="GART"/>
    <property type="match status" value="1"/>
</dbReference>
<comment type="function">
    <text evidence="1 8">Attaches a formyl group to the free amino group of methionyl-tRNA(fMet). The formyl group appears to play a dual role in the initiator identity of N-formylmethionyl-tRNA by promoting its recognition by IF2 and preventing the misappropriation of this tRNA by the elongation apparatus.</text>
</comment>
<name>A0A0J7J3S0_9GAMM</name>
<organism evidence="11 12">
    <name type="scientific">Marinobacter subterrani</name>
    <dbReference type="NCBI Taxonomy" id="1658765"/>
    <lineage>
        <taxon>Bacteria</taxon>
        <taxon>Pseudomonadati</taxon>
        <taxon>Pseudomonadota</taxon>
        <taxon>Gammaproteobacteria</taxon>
        <taxon>Pseudomonadales</taxon>
        <taxon>Marinobacteraceae</taxon>
        <taxon>Marinobacter</taxon>
    </lineage>
</organism>
<evidence type="ECO:0000256" key="1">
    <source>
        <dbReference type="ARBA" id="ARBA00002606"/>
    </source>
</evidence>
<dbReference type="AlphaFoldDB" id="A0A0J7J3S0"/>
<dbReference type="CDD" id="cd08704">
    <property type="entry name" value="Met_tRNA_FMT_C"/>
    <property type="match status" value="1"/>
</dbReference>
<dbReference type="PANTHER" id="PTHR11138">
    <property type="entry name" value="METHIONYL-TRNA FORMYLTRANSFERASE"/>
    <property type="match status" value="1"/>
</dbReference>
<comment type="similarity">
    <text evidence="2 8">Belongs to the Fmt family.</text>
</comment>
<feature type="domain" description="Formyl transferase N-terminal" evidence="9">
    <location>
        <begin position="18"/>
        <end position="195"/>
    </location>
</feature>
<feature type="domain" description="Formyl transferase C-terminal" evidence="10">
    <location>
        <begin position="218"/>
        <end position="314"/>
    </location>
</feature>
<dbReference type="SUPFAM" id="SSF53328">
    <property type="entry name" value="Formyltransferase"/>
    <property type="match status" value="1"/>
</dbReference>
<dbReference type="InterPro" id="IPR036477">
    <property type="entry name" value="Formyl_transf_N_sf"/>
</dbReference>
<keyword evidence="6 8" id="KW-0648">Protein biosynthesis</keyword>
<evidence type="ECO:0000259" key="10">
    <source>
        <dbReference type="Pfam" id="PF02911"/>
    </source>
</evidence>
<evidence type="ECO:0000256" key="7">
    <source>
        <dbReference type="ARBA" id="ARBA00048558"/>
    </source>
</evidence>
<evidence type="ECO:0000256" key="2">
    <source>
        <dbReference type="ARBA" id="ARBA00010699"/>
    </source>
</evidence>
<dbReference type="Gene3D" id="3.40.50.170">
    <property type="entry name" value="Formyl transferase, N-terminal domain"/>
    <property type="match status" value="1"/>
</dbReference>
<protein>
    <recommendedName>
        <fullName evidence="4 8">Methionyl-tRNA formyltransferase</fullName>
        <ecNumber evidence="3 8">2.1.2.9</ecNumber>
    </recommendedName>
</protein>
<dbReference type="EC" id="2.1.2.9" evidence="3 8"/>
<comment type="catalytic activity">
    <reaction evidence="7 8">
        <text>L-methionyl-tRNA(fMet) + (6R)-10-formyltetrahydrofolate = N-formyl-L-methionyl-tRNA(fMet) + (6S)-5,6,7,8-tetrahydrofolate + H(+)</text>
        <dbReference type="Rhea" id="RHEA:24380"/>
        <dbReference type="Rhea" id="RHEA-COMP:9952"/>
        <dbReference type="Rhea" id="RHEA-COMP:9953"/>
        <dbReference type="ChEBI" id="CHEBI:15378"/>
        <dbReference type="ChEBI" id="CHEBI:57453"/>
        <dbReference type="ChEBI" id="CHEBI:78530"/>
        <dbReference type="ChEBI" id="CHEBI:78844"/>
        <dbReference type="ChEBI" id="CHEBI:195366"/>
        <dbReference type="EC" id="2.1.2.9"/>
    </reaction>
</comment>
<evidence type="ECO:0000259" key="9">
    <source>
        <dbReference type="Pfam" id="PF00551"/>
    </source>
</evidence>
<dbReference type="InterPro" id="IPR011034">
    <property type="entry name" value="Formyl_transferase-like_C_sf"/>
</dbReference>
<dbReference type="EMBL" id="LFBU01000002">
    <property type="protein sequence ID" value="KMQ72872.1"/>
    <property type="molecule type" value="Genomic_DNA"/>
</dbReference>
<evidence type="ECO:0000256" key="4">
    <source>
        <dbReference type="ARBA" id="ARBA00016014"/>
    </source>
</evidence>
<feature type="binding site" evidence="8">
    <location>
        <begin position="124"/>
        <end position="127"/>
    </location>
    <ligand>
        <name>(6S)-5,6,7,8-tetrahydrofolate</name>
        <dbReference type="ChEBI" id="CHEBI:57453"/>
    </ligand>
</feature>
<dbReference type="GO" id="GO:0004479">
    <property type="term" value="F:methionyl-tRNA formyltransferase activity"/>
    <property type="evidence" value="ECO:0007669"/>
    <property type="project" value="UniProtKB-UniRule"/>
</dbReference>
<dbReference type="PATRIC" id="fig|1658765.3.peg.3332"/>
<comment type="caution">
    <text evidence="11">The sequence shown here is derived from an EMBL/GenBank/DDBJ whole genome shotgun (WGS) entry which is preliminary data.</text>
</comment>
<dbReference type="CDD" id="cd08646">
    <property type="entry name" value="FMT_core_Met-tRNA-FMT_N"/>
    <property type="match status" value="1"/>
</dbReference>
<dbReference type="InterPro" id="IPR037022">
    <property type="entry name" value="Formyl_trans_C_sf"/>
</dbReference>
<dbReference type="InterPro" id="IPR044135">
    <property type="entry name" value="Met-tRNA-FMT_C"/>
</dbReference>
<dbReference type="HAMAP" id="MF_00182">
    <property type="entry name" value="Formyl_trans"/>
    <property type="match status" value="1"/>
</dbReference>
<evidence type="ECO:0000256" key="5">
    <source>
        <dbReference type="ARBA" id="ARBA00022679"/>
    </source>
</evidence>
<dbReference type="Proteomes" id="UP000036102">
    <property type="component" value="Unassembled WGS sequence"/>
</dbReference>
<evidence type="ECO:0000256" key="3">
    <source>
        <dbReference type="ARBA" id="ARBA00012261"/>
    </source>
</evidence>
<keyword evidence="5 8" id="KW-0808">Transferase</keyword>
<dbReference type="NCBIfam" id="TIGR00460">
    <property type="entry name" value="fmt"/>
    <property type="match status" value="1"/>
</dbReference>
<dbReference type="InterPro" id="IPR001555">
    <property type="entry name" value="GART_AS"/>
</dbReference>
<dbReference type="InterPro" id="IPR002376">
    <property type="entry name" value="Formyl_transf_N"/>
</dbReference>
<dbReference type="PANTHER" id="PTHR11138:SF5">
    <property type="entry name" value="METHIONYL-TRNA FORMYLTRANSFERASE, MITOCHONDRIAL"/>
    <property type="match status" value="1"/>
</dbReference>
<dbReference type="Pfam" id="PF02911">
    <property type="entry name" value="Formyl_trans_C"/>
    <property type="match status" value="1"/>
</dbReference>
<accession>A0A0J7J3S0</accession>
<dbReference type="InterPro" id="IPR005793">
    <property type="entry name" value="Formyl_trans_C"/>
</dbReference>
<evidence type="ECO:0000313" key="12">
    <source>
        <dbReference type="Proteomes" id="UP000036102"/>
    </source>
</evidence>
<keyword evidence="12" id="KW-1185">Reference proteome</keyword>
<dbReference type="Pfam" id="PF00551">
    <property type="entry name" value="Formyl_trans_N"/>
    <property type="match status" value="1"/>
</dbReference>
<dbReference type="SUPFAM" id="SSF50486">
    <property type="entry name" value="FMT C-terminal domain-like"/>
    <property type="match status" value="1"/>
</dbReference>
<dbReference type="Gene3D" id="3.10.25.10">
    <property type="entry name" value="Formyl transferase, C-terminal domain"/>
    <property type="match status" value="1"/>
</dbReference>
<dbReference type="InterPro" id="IPR041711">
    <property type="entry name" value="Met-tRNA-FMT_N"/>
</dbReference>
<reference evidence="11 12" key="1">
    <citation type="submission" date="2015-06" db="EMBL/GenBank/DDBJ databases">
        <title>Marinobacter subterrani, a genetically tractable neutrophilic iron-oxidizing strain isolated from the Soudan Iron Mine.</title>
        <authorList>
            <person name="Bonis B.M."/>
            <person name="Gralnick J.A."/>
        </authorList>
    </citation>
    <scope>NUCLEOTIDE SEQUENCE [LARGE SCALE GENOMIC DNA]</scope>
    <source>
        <strain evidence="11 12">JG233</strain>
    </source>
</reference>
<proteinExistence type="inferred from homology"/>